<dbReference type="Proteomes" id="UP000573963">
    <property type="component" value="Unassembled WGS sequence"/>
</dbReference>
<dbReference type="EMBL" id="JABAFD010000010">
    <property type="protein sequence ID" value="NME10624.1"/>
    <property type="molecule type" value="Genomic_DNA"/>
</dbReference>
<name>A0A5P3XFH8_PARBF</name>
<evidence type="ECO:0000259" key="1">
    <source>
        <dbReference type="PROSITE" id="PS51677"/>
    </source>
</evidence>
<gene>
    <name evidence="3" type="ORF">D4A35_09080</name>
    <name evidence="2" type="ORF">HF875_13930</name>
    <name evidence="4" type="ORF">QJS64_02050</name>
</gene>
<dbReference type="CDD" id="cd10944">
    <property type="entry name" value="CE4_SmPgdA_like"/>
    <property type="match status" value="1"/>
</dbReference>
<dbReference type="Pfam" id="PF01522">
    <property type="entry name" value="Polysacc_deac_1"/>
    <property type="match status" value="1"/>
</dbReference>
<evidence type="ECO:0000313" key="4">
    <source>
        <dbReference type="EMBL" id="WGX76179.1"/>
    </source>
</evidence>
<feature type="domain" description="NodB homology" evidence="1">
    <location>
        <begin position="33"/>
        <end position="215"/>
    </location>
</feature>
<evidence type="ECO:0000313" key="7">
    <source>
        <dbReference type="Proteomes" id="UP001239169"/>
    </source>
</evidence>
<evidence type="ECO:0000313" key="3">
    <source>
        <dbReference type="EMBL" id="QEZ69075.1"/>
    </source>
</evidence>
<dbReference type="InterPro" id="IPR011330">
    <property type="entry name" value="Glyco_hydro/deAcase_b/a-brl"/>
</dbReference>
<sequence length="232" mass="26535">MKKILSVLITSFVFVSFISINSHCLENTQVDKKTAYITFDDGPNKNTPEILDLLSKYNMKATFFVLEDRITLYPDIVNRMLREGHSIGLHGQSHEKAVFYSSGSSALNEINNTRHTLKDLTGYDTKLVRVPYGSKPYLTKNQYDSLVNSGYNLWDWSIDSTDTHKNATVSSIVSNTKNSLSESGNSVILFHDKQTTVKALPSVLEYLKNNNYEIKVIDQNQTPMNWWNRNFY</sequence>
<evidence type="ECO:0000313" key="6">
    <source>
        <dbReference type="Proteomes" id="UP000573963"/>
    </source>
</evidence>
<dbReference type="InterPro" id="IPR050248">
    <property type="entry name" value="Polysacc_deacetylase_ArnD"/>
</dbReference>
<reference evidence="4 7" key="3">
    <citation type="submission" date="2023-04" db="EMBL/GenBank/DDBJ databases">
        <title>Bacteria Genome Submission.</title>
        <authorList>
            <person name="Isaac P."/>
        </authorList>
    </citation>
    <scope>NUCLEOTIDE SEQUENCE [LARGE SCALE GENOMIC DNA]</scope>
    <source>
        <strain evidence="4 7">SampleS7P1</strain>
    </source>
</reference>
<keyword evidence="4" id="KW-0378">Hydrolase</keyword>
<dbReference type="SUPFAM" id="SSF88713">
    <property type="entry name" value="Glycoside hydrolase/deacetylase"/>
    <property type="match status" value="1"/>
</dbReference>
<evidence type="ECO:0000313" key="2">
    <source>
        <dbReference type="EMBL" id="NME10624.1"/>
    </source>
</evidence>
<reference evidence="3 5" key="1">
    <citation type="submission" date="2018-09" db="EMBL/GenBank/DDBJ databases">
        <title>A clostridial neurotoxin that targets Anopheles mosquitoes.</title>
        <authorList>
            <person name="Contreras E."/>
            <person name="Masuyer G."/>
            <person name="Qureshi N."/>
            <person name="Chawla S."/>
            <person name="Lim H.L."/>
            <person name="Chen J."/>
            <person name="Stenmark P."/>
            <person name="Gill S."/>
        </authorList>
    </citation>
    <scope>NUCLEOTIDE SEQUENCE [LARGE SCALE GENOMIC DNA]</scope>
    <source>
        <strain evidence="3 5">Cbm</strain>
    </source>
</reference>
<keyword evidence="7" id="KW-1185">Reference proteome</keyword>
<dbReference type="PANTHER" id="PTHR10587">
    <property type="entry name" value="GLYCOSYL TRANSFERASE-RELATED"/>
    <property type="match status" value="1"/>
</dbReference>
<dbReference type="GO" id="GO:0005975">
    <property type="term" value="P:carbohydrate metabolic process"/>
    <property type="evidence" value="ECO:0007669"/>
    <property type="project" value="InterPro"/>
</dbReference>
<dbReference type="EC" id="3.-.-.-" evidence="4"/>
<dbReference type="PANTHER" id="PTHR10587:SF125">
    <property type="entry name" value="POLYSACCHARIDE DEACETYLASE YHEN-RELATED"/>
    <property type="match status" value="1"/>
</dbReference>
<organism evidence="3 5">
    <name type="scientific">Paraclostridium bifermentans</name>
    <name type="common">Clostridium bifermentans</name>
    <dbReference type="NCBI Taxonomy" id="1490"/>
    <lineage>
        <taxon>Bacteria</taxon>
        <taxon>Bacillati</taxon>
        <taxon>Bacillota</taxon>
        <taxon>Clostridia</taxon>
        <taxon>Peptostreptococcales</taxon>
        <taxon>Peptostreptococcaceae</taxon>
        <taxon>Paraclostridium</taxon>
    </lineage>
</organism>
<dbReference type="EMBL" id="CP124685">
    <property type="protein sequence ID" value="WGX76179.1"/>
    <property type="molecule type" value="Genomic_DNA"/>
</dbReference>
<dbReference type="Proteomes" id="UP001239169">
    <property type="component" value="Chromosome"/>
</dbReference>
<dbReference type="PROSITE" id="PS51677">
    <property type="entry name" value="NODB"/>
    <property type="match status" value="1"/>
</dbReference>
<protein>
    <submittedName>
        <fullName evidence="3 4">Polysaccharide deacetylase</fullName>
        <ecNumber evidence="4">3.-.-.-</ecNumber>
    </submittedName>
</protein>
<dbReference type="GO" id="GO:0016810">
    <property type="term" value="F:hydrolase activity, acting on carbon-nitrogen (but not peptide) bonds"/>
    <property type="evidence" value="ECO:0007669"/>
    <property type="project" value="InterPro"/>
</dbReference>
<dbReference type="Gene3D" id="3.20.20.370">
    <property type="entry name" value="Glycoside hydrolase/deacetylase"/>
    <property type="match status" value="1"/>
</dbReference>
<dbReference type="RefSeq" id="WP_150841687.1">
    <property type="nucleotide sequence ID" value="NZ_CP032452.1"/>
</dbReference>
<accession>A0A5P3XFH8</accession>
<dbReference type="Proteomes" id="UP000326961">
    <property type="component" value="Chromosome"/>
</dbReference>
<evidence type="ECO:0000313" key="5">
    <source>
        <dbReference type="Proteomes" id="UP000326961"/>
    </source>
</evidence>
<reference evidence="2 6" key="2">
    <citation type="submission" date="2020-04" db="EMBL/GenBank/DDBJ databases">
        <authorList>
            <person name="Hitch T.C.A."/>
            <person name="Wylensek D."/>
            <person name="Clavel T."/>
        </authorList>
    </citation>
    <scope>NUCLEOTIDE SEQUENCE [LARGE SCALE GENOMIC DNA]</scope>
    <source>
        <strain evidence="2 6">Med78_4-601-WT-2</strain>
    </source>
</reference>
<dbReference type="AlphaFoldDB" id="A0A5P3XFH8"/>
<dbReference type="EMBL" id="CP032452">
    <property type="protein sequence ID" value="QEZ69075.1"/>
    <property type="molecule type" value="Genomic_DNA"/>
</dbReference>
<dbReference type="InterPro" id="IPR002509">
    <property type="entry name" value="NODB_dom"/>
</dbReference>
<proteinExistence type="predicted"/>